<evidence type="ECO:0000313" key="1">
    <source>
        <dbReference type="EMBL" id="KAF1982663.1"/>
    </source>
</evidence>
<organism evidence="1 2">
    <name type="scientific">Aulographum hederae CBS 113979</name>
    <dbReference type="NCBI Taxonomy" id="1176131"/>
    <lineage>
        <taxon>Eukaryota</taxon>
        <taxon>Fungi</taxon>
        <taxon>Dikarya</taxon>
        <taxon>Ascomycota</taxon>
        <taxon>Pezizomycotina</taxon>
        <taxon>Dothideomycetes</taxon>
        <taxon>Pleosporomycetidae</taxon>
        <taxon>Aulographales</taxon>
        <taxon>Aulographaceae</taxon>
    </lineage>
</organism>
<keyword evidence="2" id="KW-1185">Reference proteome</keyword>
<reference evidence="1" key="1">
    <citation type="journal article" date="2020" name="Stud. Mycol.">
        <title>101 Dothideomycetes genomes: a test case for predicting lifestyles and emergence of pathogens.</title>
        <authorList>
            <person name="Haridas S."/>
            <person name="Albert R."/>
            <person name="Binder M."/>
            <person name="Bloem J."/>
            <person name="Labutti K."/>
            <person name="Salamov A."/>
            <person name="Andreopoulos B."/>
            <person name="Baker S."/>
            <person name="Barry K."/>
            <person name="Bills G."/>
            <person name="Bluhm B."/>
            <person name="Cannon C."/>
            <person name="Castanera R."/>
            <person name="Culley D."/>
            <person name="Daum C."/>
            <person name="Ezra D."/>
            <person name="Gonzalez J."/>
            <person name="Henrissat B."/>
            <person name="Kuo A."/>
            <person name="Liang C."/>
            <person name="Lipzen A."/>
            <person name="Lutzoni F."/>
            <person name="Magnuson J."/>
            <person name="Mondo S."/>
            <person name="Nolan M."/>
            <person name="Ohm R."/>
            <person name="Pangilinan J."/>
            <person name="Park H.-J."/>
            <person name="Ramirez L."/>
            <person name="Alfaro M."/>
            <person name="Sun H."/>
            <person name="Tritt A."/>
            <person name="Yoshinaga Y."/>
            <person name="Zwiers L.-H."/>
            <person name="Turgeon B."/>
            <person name="Goodwin S."/>
            <person name="Spatafora J."/>
            <person name="Crous P."/>
            <person name="Grigoriev I."/>
        </authorList>
    </citation>
    <scope>NUCLEOTIDE SEQUENCE</scope>
    <source>
        <strain evidence="1">CBS 113979</strain>
    </source>
</reference>
<name>A0A6G1GNY5_9PEZI</name>
<proteinExistence type="predicted"/>
<dbReference type="Proteomes" id="UP000800041">
    <property type="component" value="Unassembled WGS sequence"/>
</dbReference>
<evidence type="ECO:0000313" key="2">
    <source>
        <dbReference type="Proteomes" id="UP000800041"/>
    </source>
</evidence>
<accession>A0A6G1GNY5</accession>
<dbReference type="EMBL" id="ML977182">
    <property type="protein sequence ID" value="KAF1982663.1"/>
    <property type="molecule type" value="Genomic_DNA"/>
</dbReference>
<gene>
    <name evidence="1" type="ORF">K402DRAFT_397381</name>
</gene>
<dbReference type="AlphaFoldDB" id="A0A6G1GNY5"/>
<protein>
    <submittedName>
        <fullName evidence="1">Uncharacterized protein</fullName>
    </submittedName>
</protein>
<sequence length="159" mass="17226">MESTLGLYASTPLALYQPIPQPIRLRDHQAREVERRTLGIIEALPSSSTLLDLLIPASTVPIASSSILIFVSSPQQTLEPSPTHSSIPTTTSRTLPLSPFIAVAIKHVDRQMTGPQLPIFQPPSNASKAVLVLAPSGSRRPLGLLYHTIIPLRLSRRTA</sequence>